<protein>
    <submittedName>
        <fullName evidence="1">Uncharacterized protein</fullName>
    </submittedName>
</protein>
<proteinExistence type="predicted"/>
<accession>A0A239KIC9</accession>
<gene>
    <name evidence="1" type="ORF">SAMN06295912_15312</name>
</gene>
<name>A0A239KIC9_9SPHN</name>
<organism evidence="1 2">
    <name type="scientific">Edaphosphingomonas laterariae</name>
    <dbReference type="NCBI Taxonomy" id="861865"/>
    <lineage>
        <taxon>Bacteria</taxon>
        <taxon>Pseudomonadati</taxon>
        <taxon>Pseudomonadota</taxon>
        <taxon>Alphaproteobacteria</taxon>
        <taxon>Sphingomonadales</taxon>
        <taxon>Rhizorhabdaceae</taxon>
        <taxon>Edaphosphingomonas</taxon>
    </lineage>
</organism>
<reference evidence="2" key="1">
    <citation type="submission" date="2017-06" db="EMBL/GenBank/DDBJ databases">
        <authorList>
            <person name="Varghese N."/>
            <person name="Submissions S."/>
        </authorList>
    </citation>
    <scope>NUCLEOTIDE SEQUENCE [LARGE SCALE GENOMIC DNA]</scope>
    <source>
        <strain evidence="2">LNB2</strain>
    </source>
</reference>
<evidence type="ECO:0000313" key="2">
    <source>
        <dbReference type="Proteomes" id="UP000198281"/>
    </source>
</evidence>
<dbReference type="AlphaFoldDB" id="A0A239KIC9"/>
<dbReference type="EMBL" id="FZOS01000053">
    <property type="protein sequence ID" value="SNT17941.1"/>
    <property type="molecule type" value="Genomic_DNA"/>
</dbReference>
<evidence type="ECO:0000313" key="1">
    <source>
        <dbReference type="EMBL" id="SNT17941.1"/>
    </source>
</evidence>
<keyword evidence="2" id="KW-1185">Reference proteome</keyword>
<dbReference type="Proteomes" id="UP000198281">
    <property type="component" value="Unassembled WGS sequence"/>
</dbReference>
<sequence>MSEVYSSCAKICMGVAGPVGSGLDLEAFRLDWRLATSIEERKL</sequence>